<protein>
    <recommendedName>
        <fullName evidence="1">PilZ domain-containing protein</fullName>
    </recommendedName>
</protein>
<dbReference type="Gene3D" id="2.40.10.220">
    <property type="entry name" value="predicted glycosyltransferase like domains"/>
    <property type="match status" value="1"/>
</dbReference>
<evidence type="ECO:0000313" key="3">
    <source>
        <dbReference type="Proteomes" id="UP000035929"/>
    </source>
</evidence>
<dbReference type="AlphaFoldDB" id="A0A0J6T4X9"/>
<feature type="domain" description="PilZ" evidence="1">
    <location>
        <begin position="7"/>
        <end position="74"/>
    </location>
</feature>
<dbReference type="SUPFAM" id="SSF141371">
    <property type="entry name" value="PilZ domain-like"/>
    <property type="match status" value="1"/>
</dbReference>
<dbReference type="PATRIC" id="fig|270351.6.peg.2341"/>
<dbReference type="EMBL" id="LABX01000018">
    <property type="protein sequence ID" value="KMO40613.1"/>
    <property type="molecule type" value="Genomic_DNA"/>
</dbReference>
<reference evidence="2 3" key="1">
    <citation type="submission" date="2015-03" db="EMBL/GenBank/DDBJ databases">
        <title>Genome sequencing of Methylobacterium aquaticum DSM16371 type strain.</title>
        <authorList>
            <person name="Chaudhry V."/>
            <person name="Patil P.B."/>
        </authorList>
    </citation>
    <scope>NUCLEOTIDE SEQUENCE [LARGE SCALE GENOMIC DNA]</scope>
    <source>
        <strain evidence="2 3">DSM 16371</strain>
    </source>
</reference>
<dbReference type="GO" id="GO:0035438">
    <property type="term" value="F:cyclic-di-GMP binding"/>
    <property type="evidence" value="ECO:0007669"/>
    <property type="project" value="InterPro"/>
</dbReference>
<name>A0A0J6T4X9_9HYPH</name>
<organism evidence="2 3">
    <name type="scientific">Methylobacterium aquaticum</name>
    <dbReference type="NCBI Taxonomy" id="270351"/>
    <lineage>
        <taxon>Bacteria</taxon>
        <taxon>Pseudomonadati</taxon>
        <taxon>Pseudomonadota</taxon>
        <taxon>Alphaproteobacteria</taxon>
        <taxon>Hyphomicrobiales</taxon>
        <taxon>Methylobacteriaceae</taxon>
        <taxon>Methylobacterium</taxon>
    </lineage>
</organism>
<evidence type="ECO:0000313" key="2">
    <source>
        <dbReference type="EMBL" id="KMO40613.1"/>
    </source>
</evidence>
<evidence type="ECO:0000259" key="1">
    <source>
        <dbReference type="Pfam" id="PF07238"/>
    </source>
</evidence>
<dbReference type="Pfam" id="PF07238">
    <property type="entry name" value="PilZ"/>
    <property type="match status" value="1"/>
</dbReference>
<dbReference type="InterPro" id="IPR009875">
    <property type="entry name" value="PilZ_domain"/>
</dbReference>
<accession>A0A0J6T4X9</accession>
<comment type="caution">
    <text evidence="2">The sequence shown here is derived from an EMBL/GenBank/DDBJ whole genome shotgun (WGS) entry which is preliminary data.</text>
</comment>
<gene>
    <name evidence="2" type="ORF">VP06_02610</name>
</gene>
<proteinExistence type="predicted"/>
<sequence>MPATVILPDYGRIPCVVRDLSATGAKINLSRRHMLPDRIWIVIPQMDVTRRAKLVWRNGEFAGIAFDRQLDETNTR</sequence>
<dbReference type="Proteomes" id="UP000035929">
    <property type="component" value="Unassembled WGS sequence"/>
</dbReference>